<accession>A0A4U0YZZ0</accession>
<organism evidence="1 2">
    <name type="scientific">Cereibacter changlensis</name>
    <dbReference type="NCBI Taxonomy" id="402884"/>
    <lineage>
        <taxon>Bacteria</taxon>
        <taxon>Pseudomonadati</taxon>
        <taxon>Pseudomonadota</taxon>
        <taxon>Alphaproteobacteria</taxon>
        <taxon>Rhodobacterales</taxon>
        <taxon>Paracoccaceae</taxon>
        <taxon>Cereibacter</taxon>
    </lineage>
</organism>
<proteinExistence type="predicted"/>
<gene>
    <name evidence="1" type="ORF">FAZ78_12080</name>
</gene>
<protein>
    <submittedName>
        <fullName evidence="1">DUF982 domain-containing protein</fullName>
    </submittedName>
</protein>
<dbReference type="RefSeq" id="WP_136792744.1">
    <property type="nucleotide sequence ID" value="NZ_SWAU01000104.1"/>
</dbReference>
<dbReference type="Gene3D" id="6.10.250.730">
    <property type="match status" value="1"/>
</dbReference>
<dbReference type="Pfam" id="PF06169">
    <property type="entry name" value="DUF982"/>
    <property type="match status" value="1"/>
</dbReference>
<dbReference type="Proteomes" id="UP000306340">
    <property type="component" value="Unassembled WGS sequence"/>
</dbReference>
<reference evidence="1 2" key="1">
    <citation type="submission" date="2019-04" db="EMBL/GenBank/DDBJ databases">
        <title>Crypto-aerobic microbial life in anoxic (sulfidic) marine sediments.</title>
        <authorList>
            <person name="Bhattacharya S."/>
            <person name="Roy C."/>
            <person name="Mondal N."/>
            <person name="Sarkar J."/>
            <person name="Mandal S."/>
            <person name="Rameez M.J."/>
            <person name="Ghosh W."/>
        </authorList>
    </citation>
    <scope>NUCLEOTIDE SEQUENCE [LARGE SCALE GENOMIC DNA]</scope>
    <source>
        <strain evidence="1 2">SBBC</strain>
    </source>
</reference>
<evidence type="ECO:0000313" key="1">
    <source>
        <dbReference type="EMBL" id="TKA96326.1"/>
    </source>
</evidence>
<name>A0A4U0YZZ0_9RHOB</name>
<sequence length="102" mass="10687">MRNEAGRDILSTLVREPVAAGRKTFRDAPLTVKLPGRKEAVVVSSVFEAAQVLGMRKYLLLDPTVAQAFGLCLAALDGGSEAAARSAFLSASRHAGFTVQGG</sequence>
<evidence type="ECO:0000313" key="2">
    <source>
        <dbReference type="Proteomes" id="UP000306340"/>
    </source>
</evidence>
<dbReference type="InterPro" id="IPR010385">
    <property type="entry name" value="DUF982"/>
</dbReference>
<comment type="caution">
    <text evidence="1">The sequence shown here is derived from an EMBL/GenBank/DDBJ whole genome shotgun (WGS) entry which is preliminary data.</text>
</comment>
<dbReference type="EMBL" id="SWAU01000104">
    <property type="protein sequence ID" value="TKA96326.1"/>
    <property type="molecule type" value="Genomic_DNA"/>
</dbReference>
<dbReference type="AlphaFoldDB" id="A0A4U0YZZ0"/>